<dbReference type="PRINTS" id="PR00039">
    <property type="entry name" value="HTHLYSR"/>
</dbReference>
<dbReference type="InterPro" id="IPR000847">
    <property type="entry name" value="LysR_HTH_N"/>
</dbReference>
<keyword evidence="4" id="KW-0804">Transcription</keyword>
<dbReference type="CDD" id="cd08432">
    <property type="entry name" value="PBP2_GcdR_TrpI_HvrB_AmpR_like"/>
    <property type="match status" value="1"/>
</dbReference>
<feature type="domain" description="HTH lysR-type" evidence="5">
    <location>
        <begin position="5"/>
        <end position="62"/>
    </location>
</feature>
<dbReference type="Gene3D" id="3.40.190.10">
    <property type="entry name" value="Periplasmic binding protein-like II"/>
    <property type="match status" value="2"/>
</dbReference>
<dbReference type="GO" id="GO:0043565">
    <property type="term" value="F:sequence-specific DNA binding"/>
    <property type="evidence" value="ECO:0007669"/>
    <property type="project" value="TreeGrafter"/>
</dbReference>
<dbReference type="FunFam" id="1.10.10.10:FF:000038">
    <property type="entry name" value="Glycine cleavage system transcriptional activator"/>
    <property type="match status" value="1"/>
</dbReference>
<evidence type="ECO:0000256" key="4">
    <source>
        <dbReference type="ARBA" id="ARBA00023163"/>
    </source>
</evidence>
<keyword evidence="2" id="KW-0805">Transcription regulation</keyword>
<dbReference type="EMBL" id="SPVF01000137">
    <property type="protein sequence ID" value="TFW20069.1"/>
    <property type="molecule type" value="Genomic_DNA"/>
</dbReference>
<dbReference type="SUPFAM" id="SSF46785">
    <property type="entry name" value="Winged helix' DNA-binding domain"/>
    <property type="match status" value="1"/>
</dbReference>
<proteinExistence type="inferred from homology"/>
<evidence type="ECO:0000256" key="1">
    <source>
        <dbReference type="ARBA" id="ARBA00009437"/>
    </source>
</evidence>
<evidence type="ECO:0000313" key="6">
    <source>
        <dbReference type="EMBL" id="TFW20069.1"/>
    </source>
</evidence>
<comment type="similarity">
    <text evidence="1">Belongs to the LysR transcriptional regulatory family.</text>
</comment>
<gene>
    <name evidence="6" type="ORF">E4L96_10875</name>
</gene>
<evidence type="ECO:0000256" key="3">
    <source>
        <dbReference type="ARBA" id="ARBA00023125"/>
    </source>
</evidence>
<evidence type="ECO:0000313" key="7">
    <source>
        <dbReference type="Proteomes" id="UP000298438"/>
    </source>
</evidence>
<organism evidence="6 7">
    <name type="scientific">Zemynaea arenosa</name>
    <dbReference type="NCBI Taxonomy" id="2561931"/>
    <lineage>
        <taxon>Bacteria</taxon>
        <taxon>Pseudomonadati</taxon>
        <taxon>Pseudomonadota</taxon>
        <taxon>Betaproteobacteria</taxon>
        <taxon>Burkholderiales</taxon>
        <taxon>Oxalobacteraceae</taxon>
        <taxon>Telluria group</taxon>
        <taxon>Zemynaea</taxon>
    </lineage>
</organism>
<sequence length="304" mass="32911">MRRLPPLAALRAFEAAARRSSFKRAAEELNVTPTAISHQIRQLEETLGTRLFERITRAVRLTAAGAQLFPVLRDGFDAFERGVREVQQRSTAPSAVLTSTVAFVARCLAPRAAGFGARHPGWRLRLDATNSTVDLDADADVAIRYGSGDYPGQDVTPLFRDRFAPVCSPALGIRSLRDLRAATLIHFDWGPAMRDHASAPVWRHWLQAAGAAHVDADSGIRFTDEIHAVQATLAGQGVGLLSLALVSEELQAGVLVQPFDLALESFGYHLVSSPRRAQDPAVQVLRDWVLAEFGAAPPAQAPAS</sequence>
<keyword evidence="3" id="KW-0238">DNA-binding</keyword>
<dbReference type="RefSeq" id="WP_135207244.1">
    <property type="nucleotide sequence ID" value="NZ_SPVF01000137.1"/>
</dbReference>
<dbReference type="Pfam" id="PF00126">
    <property type="entry name" value="HTH_1"/>
    <property type="match status" value="1"/>
</dbReference>
<reference evidence="6 7" key="1">
    <citation type="submission" date="2019-03" db="EMBL/GenBank/DDBJ databases">
        <title>Draft Genome Sequence of Massilia arenosa sp. nov., a Novel Massilia Species Isolated from a Sandy-loam Maize Soil.</title>
        <authorList>
            <person name="Raths R."/>
            <person name="Peta V."/>
            <person name="Bucking H."/>
        </authorList>
    </citation>
    <scope>NUCLEOTIDE SEQUENCE [LARGE SCALE GENOMIC DNA]</scope>
    <source>
        <strain evidence="6 7">MC02</strain>
    </source>
</reference>
<dbReference type="InterPro" id="IPR036390">
    <property type="entry name" value="WH_DNA-bd_sf"/>
</dbReference>
<dbReference type="InterPro" id="IPR036388">
    <property type="entry name" value="WH-like_DNA-bd_sf"/>
</dbReference>
<accession>A0A4Y9SHU7</accession>
<dbReference type="Proteomes" id="UP000298438">
    <property type="component" value="Unassembled WGS sequence"/>
</dbReference>
<evidence type="ECO:0000259" key="5">
    <source>
        <dbReference type="PROSITE" id="PS50931"/>
    </source>
</evidence>
<comment type="caution">
    <text evidence="6">The sequence shown here is derived from an EMBL/GenBank/DDBJ whole genome shotgun (WGS) entry which is preliminary data.</text>
</comment>
<dbReference type="Pfam" id="PF03466">
    <property type="entry name" value="LysR_substrate"/>
    <property type="match status" value="1"/>
</dbReference>
<dbReference type="InterPro" id="IPR058163">
    <property type="entry name" value="LysR-type_TF_proteobact-type"/>
</dbReference>
<dbReference type="GO" id="GO:0006351">
    <property type="term" value="P:DNA-templated transcription"/>
    <property type="evidence" value="ECO:0007669"/>
    <property type="project" value="TreeGrafter"/>
</dbReference>
<dbReference type="PANTHER" id="PTHR30537:SF26">
    <property type="entry name" value="GLYCINE CLEAVAGE SYSTEM TRANSCRIPTIONAL ACTIVATOR"/>
    <property type="match status" value="1"/>
</dbReference>
<dbReference type="Gene3D" id="1.10.10.10">
    <property type="entry name" value="Winged helix-like DNA-binding domain superfamily/Winged helix DNA-binding domain"/>
    <property type="match status" value="1"/>
</dbReference>
<dbReference type="PANTHER" id="PTHR30537">
    <property type="entry name" value="HTH-TYPE TRANSCRIPTIONAL REGULATOR"/>
    <property type="match status" value="1"/>
</dbReference>
<evidence type="ECO:0000256" key="2">
    <source>
        <dbReference type="ARBA" id="ARBA00023015"/>
    </source>
</evidence>
<name>A0A4Y9SHU7_9BURK</name>
<dbReference type="AlphaFoldDB" id="A0A4Y9SHU7"/>
<protein>
    <submittedName>
        <fullName evidence="6">LysR family transcriptional regulator</fullName>
    </submittedName>
</protein>
<dbReference type="SUPFAM" id="SSF53850">
    <property type="entry name" value="Periplasmic binding protein-like II"/>
    <property type="match status" value="1"/>
</dbReference>
<keyword evidence="7" id="KW-1185">Reference proteome</keyword>
<dbReference type="PROSITE" id="PS50931">
    <property type="entry name" value="HTH_LYSR"/>
    <property type="match status" value="1"/>
</dbReference>
<dbReference type="GO" id="GO:0003700">
    <property type="term" value="F:DNA-binding transcription factor activity"/>
    <property type="evidence" value="ECO:0007669"/>
    <property type="project" value="InterPro"/>
</dbReference>
<dbReference type="OrthoDB" id="8591238at2"/>
<dbReference type="InterPro" id="IPR005119">
    <property type="entry name" value="LysR_subst-bd"/>
</dbReference>